<evidence type="ECO:0000313" key="2">
    <source>
        <dbReference type="Proteomes" id="UP001642540"/>
    </source>
</evidence>
<name>A0ABP1S0L7_9HEXA</name>
<dbReference type="EMBL" id="CAXLJM020000136">
    <property type="protein sequence ID" value="CAL8140468.1"/>
    <property type="molecule type" value="Genomic_DNA"/>
</dbReference>
<proteinExistence type="predicted"/>
<dbReference type="Proteomes" id="UP001642540">
    <property type="component" value="Unassembled WGS sequence"/>
</dbReference>
<organism evidence="1 2">
    <name type="scientific">Orchesella dallaii</name>
    <dbReference type="NCBI Taxonomy" id="48710"/>
    <lineage>
        <taxon>Eukaryota</taxon>
        <taxon>Metazoa</taxon>
        <taxon>Ecdysozoa</taxon>
        <taxon>Arthropoda</taxon>
        <taxon>Hexapoda</taxon>
        <taxon>Collembola</taxon>
        <taxon>Entomobryomorpha</taxon>
        <taxon>Entomobryoidea</taxon>
        <taxon>Orchesellidae</taxon>
        <taxon>Orchesellinae</taxon>
        <taxon>Orchesella</taxon>
    </lineage>
</organism>
<sequence length="117" mass="13443">MIQVLQGQAALQTPETARRELSMEGLQDFELLLLYATQGNCDDDDPASVIKVQGVPMWWTWFEDTMGFLGCLIRNLQVDAYQFKQECCGANSKRDQNLLKLMTRRKRMSTHTQINAK</sequence>
<comment type="caution">
    <text evidence="1">The sequence shown here is derived from an EMBL/GenBank/DDBJ whole genome shotgun (WGS) entry which is preliminary data.</text>
</comment>
<accession>A0ABP1S0L7</accession>
<gene>
    <name evidence="1" type="ORF">ODALV1_LOCUS28301</name>
</gene>
<evidence type="ECO:0000313" key="1">
    <source>
        <dbReference type="EMBL" id="CAL8140468.1"/>
    </source>
</evidence>
<protein>
    <submittedName>
        <fullName evidence="1">Uncharacterized protein</fullName>
    </submittedName>
</protein>
<reference evidence="1 2" key="1">
    <citation type="submission" date="2024-08" db="EMBL/GenBank/DDBJ databases">
        <authorList>
            <person name="Cucini C."/>
            <person name="Frati F."/>
        </authorList>
    </citation>
    <scope>NUCLEOTIDE SEQUENCE [LARGE SCALE GENOMIC DNA]</scope>
</reference>
<keyword evidence="2" id="KW-1185">Reference proteome</keyword>